<comment type="caution">
    <text evidence="1">The sequence shown here is derived from an EMBL/GenBank/DDBJ whole genome shotgun (WGS) entry which is preliminary data.</text>
</comment>
<protein>
    <submittedName>
        <fullName evidence="1">Uncharacterized protein</fullName>
    </submittedName>
</protein>
<sequence length="227" mass="27022">MSEIEDPFVSNRILQMLTFGSDNYVLNKFRHANSRKVLKKEFLRAQLIRAFKRALRQISQGKKLPIKSKLHSFDSKNQQALRIWNILKDFYYQNEELQSICLTTNGPKTDGKSKPKPENIEKSFNSKFCQKFFSQEIVRKCFSYYLELIFLPFEPKVLCKKFNFLCCDEKHHSIDCLYKWDIMKKYLDVLFIIELGLEPQCQFEVVSLPCIDFCIGLIEKNSLRFYY</sequence>
<evidence type="ECO:0000313" key="2">
    <source>
        <dbReference type="Proteomes" id="UP000187209"/>
    </source>
</evidence>
<dbReference type="EMBL" id="MPUH01001622">
    <property type="protein sequence ID" value="OMJ66836.1"/>
    <property type="molecule type" value="Genomic_DNA"/>
</dbReference>
<proteinExistence type="predicted"/>
<dbReference type="AlphaFoldDB" id="A0A1R2AQS4"/>
<keyword evidence="2" id="KW-1185">Reference proteome</keyword>
<organism evidence="1 2">
    <name type="scientific">Stentor coeruleus</name>
    <dbReference type="NCBI Taxonomy" id="5963"/>
    <lineage>
        <taxon>Eukaryota</taxon>
        <taxon>Sar</taxon>
        <taxon>Alveolata</taxon>
        <taxon>Ciliophora</taxon>
        <taxon>Postciliodesmatophora</taxon>
        <taxon>Heterotrichea</taxon>
        <taxon>Heterotrichida</taxon>
        <taxon>Stentoridae</taxon>
        <taxon>Stentor</taxon>
    </lineage>
</organism>
<name>A0A1R2AQS4_9CILI</name>
<accession>A0A1R2AQS4</accession>
<reference evidence="1 2" key="1">
    <citation type="submission" date="2016-11" db="EMBL/GenBank/DDBJ databases">
        <title>The macronuclear genome of Stentor coeruleus: a giant cell with tiny introns.</title>
        <authorList>
            <person name="Slabodnick M."/>
            <person name="Ruby J.G."/>
            <person name="Reiff S.B."/>
            <person name="Swart E.C."/>
            <person name="Gosai S."/>
            <person name="Prabakaran S."/>
            <person name="Witkowska E."/>
            <person name="Larue G.E."/>
            <person name="Fisher S."/>
            <person name="Freeman R.M."/>
            <person name="Gunawardena J."/>
            <person name="Chu W."/>
            <person name="Stover N.A."/>
            <person name="Gregory B.D."/>
            <person name="Nowacki M."/>
            <person name="Derisi J."/>
            <person name="Roy S.W."/>
            <person name="Marshall W.F."/>
            <person name="Sood P."/>
        </authorList>
    </citation>
    <scope>NUCLEOTIDE SEQUENCE [LARGE SCALE GENOMIC DNA]</scope>
    <source>
        <strain evidence="1">WM001</strain>
    </source>
</reference>
<dbReference type="Proteomes" id="UP000187209">
    <property type="component" value="Unassembled WGS sequence"/>
</dbReference>
<gene>
    <name evidence="1" type="ORF">SteCoe_36178</name>
</gene>
<evidence type="ECO:0000313" key="1">
    <source>
        <dbReference type="EMBL" id="OMJ66836.1"/>
    </source>
</evidence>